<evidence type="ECO:0000313" key="3">
    <source>
        <dbReference type="EMBL" id="KKF03648.1"/>
    </source>
</evidence>
<feature type="transmembrane region" description="Helical" evidence="1">
    <location>
        <begin position="134"/>
        <end position="153"/>
    </location>
</feature>
<name>A0A0J6WFI5_9MYCO</name>
<keyword evidence="1" id="KW-0812">Transmembrane</keyword>
<sequence>MTSAPVRATRRQFTLGDAAREFWRHPSPWLISATLAAAVTVRLWMSEWSWTDAVVPLVMLAVFPFFEWVVHVCILHWKPRRIAGLRIDSLLARKHREHHVDPRQVALIFIPWPALLWVLPVSVAIALLAFPRTALGLTFLAFLTVLGLCYEWCHYLVHSDYKPKTAAFRAVWRNHRQHHFKNEHFWFTVTSAGTADRVLGTYPDPAAVETSPTAKNLHGQPA</sequence>
<gene>
    <name evidence="4" type="ORF">MOBUDSM44075_00546</name>
    <name evidence="3" type="ORF">WN67_01820</name>
</gene>
<feature type="transmembrane region" description="Helical" evidence="1">
    <location>
        <begin position="57"/>
        <end position="77"/>
    </location>
</feature>
<reference evidence="4 6" key="1">
    <citation type="journal article" date="2015" name="Genome Biol. Evol.">
        <title>Characterization of Three Mycobacterium spp. with Potential Use in Bioremediation by Genome Sequencing and Comparative Genomics.</title>
        <authorList>
            <person name="Das S."/>
            <person name="Pettersson B.M."/>
            <person name="Behra P.R."/>
            <person name="Ramesh M."/>
            <person name="Dasgupta S."/>
            <person name="Bhattacharya A."/>
            <person name="Kirsebom L.A."/>
        </authorList>
    </citation>
    <scope>NUCLEOTIDE SEQUENCE [LARGE SCALE GENOMIC DNA]</scope>
    <source>
        <strain evidence="4 6">DSM 44075</strain>
    </source>
</reference>
<reference evidence="3 5" key="2">
    <citation type="submission" date="2015-04" db="EMBL/GenBank/DDBJ databases">
        <title>Genome sequence of Mycobacterium obuense UC1.</title>
        <authorList>
            <person name="Greninger A.L."/>
            <person name="Cunningham G."/>
            <person name="Chiu C.Y."/>
            <person name="Miller S."/>
        </authorList>
    </citation>
    <scope>NUCLEOTIDE SEQUENCE [LARGE SCALE GENOMIC DNA]</scope>
    <source>
        <strain evidence="3 5">UC1</strain>
    </source>
</reference>
<evidence type="ECO:0000313" key="5">
    <source>
        <dbReference type="Proteomes" id="UP000034150"/>
    </source>
</evidence>
<keyword evidence="1" id="KW-0472">Membrane</keyword>
<dbReference type="PATRIC" id="fig|1807.13.peg.1426"/>
<dbReference type="OrthoDB" id="9784228at2"/>
<dbReference type="InterPro" id="IPR006694">
    <property type="entry name" value="Fatty_acid_hydroxylase"/>
</dbReference>
<dbReference type="EMBL" id="LAUZ02000011">
    <property type="protein sequence ID" value="KKF03648.1"/>
    <property type="molecule type" value="Genomic_DNA"/>
</dbReference>
<comment type="caution">
    <text evidence="4">The sequence shown here is derived from an EMBL/GenBank/DDBJ whole genome shotgun (WGS) entry which is preliminary data.</text>
</comment>
<organism evidence="4 6">
    <name type="scientific">Mycolicibacterium obuense</name>
    <dbReference type="NCBI Taxonomy" id="1807"/>
    <lineage>
        <taxon>Bacteria</taxon>
        <taxon>Bacillati</taxon>
        <taxon>Actinomycetota</taxon>
        <taxon>Actinomycetes</taxon>
        <taxon>Mycobacteriales</taxon>
        <taxon>Mycobacteriaceae</taxon>
        <taxon>Mycolicibacterium</taxon>
    </lineage>
</organism>
<keyword evidence="5" id="KW-1185">Reference proteome</keyword>
<dbReference type="STRING" id="1807.MOBUDSM44075_00546"/>
<dbReference type="GO" id="GO:0016491">
    <property type="term" value="F:oxidoreductase activity"/>
    <property type="evidence" value="ECO:0007669"/>
    <property type="project" value="InterPro"/>
</dbReference>
<evidence type="ECO:0000259" key="2">
    <source>
        <dbReference type="Pfam" id="PF04116"/>
    </source>
</evidence>
<feature type="transmembrane region" description="Helical" evidence="1">
    <location>
        <begin position="29"/>
        <end position="45"/>
    </location>
</feature>
<dbReference type="Proteomes" id="UP000034150">
    <property type="component" value="Unassembled WGS sequence"/>
</dbReference>
<proteinExistence type="predicted"/>
<protein>
    <submittedName>
        <fullName evidence="3 4">Fatty acid hydroxylase</fullName>
    </submittedName>
</protein>
<dbReference type="GO" id="GO:0008610">
    <property type="term" value="P:lipid biosynthetic process"/>
    <property type="evidence" value="ECO:0007669"/>
    <property type="project" value="InterPro"/>
</dbReference>
<dbReference type="GO" id="GO:0005506">
    <property type="term" value="F:iron ion binding"/>
    <property type="evidence" value="ECO:0007669"/>
    <property type="project" value="InterPro"/>
</dbReference>
<feature type="transmembrane region" description="Helical" evidence="1">
    <location>
        <begin position="105"/>
        <end position="128"/>
    </location>
</feature>
<dbReference type="RefSeq" id="WP_046361362.1">
    <property type="nucleotide sequence ID" value="NZ_CALTXN010000019.1"/>
</dbReference>
<accession>A0A0J6WFI5</accession>
<evidence type="ECO:0000256" key="1">
    <source>
        <dbReference type="SAM" id="Phobius"/>
    </source>
</evidence>
<dbReference type="AlphaFoldDB" id="A0A0J6WFI5"/>
<dbReference type="EMBL" id="JYNU01000003">
    <property type="protein sequence ID" value="KMO81319.1"/>
    <property type="molecule type" value="Genomic_DNA"/>
</dbReference>
<keyword evidence="1" id="KW-1133">Transmembrane helix</keyword>
<dbReference type="Proteomes" id="UP000036313">
    <property type="component" value="Unassembled WGS sequence"/>
</dbReference>
<dbReference type="Pfam" id="PF04116">
    <property type="entry name" value="FA_hydroxylase"/>
    <property type="match status" value="1"/>
</dbReference>
<evidence type="ECO:0000313" key="6">
    <source>
        <dbReference type="Proteomes" id="UP000036313"/>
    </source>
</evidence>
<evidence type="ECO:0000313" key="4">
    <source>
        <dbReference type="EMBL" id="KMO81319.1"/>
    </source>
</evidence>
<feature type="domain" description="Fatty acid hydroxylase" evidence="2">
    <location>
        <begin position="57"/>
        <end position="201"/>
    </location>
</feature>